<keyword evidence="2" id="KW-0808">Transferase</keyword>
<dbReference type="SUPFAM" id="SSF53756">
    <property type="entry name" value="UDP-Glycosyltransferase/glycogen phosphorylase"/>
    <property type="match status" value="1"/>
</dbReference>
<evidence type="ECO:0000313" key="3">
    <source>
        <dbReference type="EMBL" id="RYQ86038.1"/>
    </source>
</evidence>
<dbReference type="AlphaFoldDB" id="A0A444X8L7"/>
<evidence type="ECO:0000256" key="2">
    <source>
        <dbReference type="ARBA" id="ARBA00022679"/>
    </source>
</evidence>
<reference evidence="3 4" key="1">
    <citation type="submission" date="2019-01" db="EMBL/GenBank/DDBJ databases">
        <title>Sequencing of cultivated peanut Arachis hypogaea provides insights into genome evolution and oil improvement.</title>
        <authorList>
            <person name="Chen X."/>
        </authorList>
    </citation>
    <scope>NUCLEOTIDE SEQUENCE [LARGE SCALE GENOMIC DNA]</scope>
    <source>
        <strain evidence="4">cv. Fuhuasheng</strain>
        <tissue evidence="3">Leaves</tissue>
    </source>
</reference>
<evidence type="ECO:0000313" key="4">
    <source>
        <dbReference type="Proteomes" id="UP000289738"/>
    </source>
</evidence>
<gene>
    <name evidence="3" type="ORF">Ahy_B10g105696</name>
</gene>
<dbReference type="FunFam" id="3.40.50.2000:FF:000060">
    <property type="entry name" value="Glycosyltransferase"/>
    <property type="match status" value="1"/>
</dbReference>
<comment type="caution">
    <text evidence="3">The sequence shown here is derived from an EMBL/GenBank/DDBJ whole genome shotgun (WGS) entry which is preliminary data.</text>
</comment>
<proteinExistence type="inferred from homology"/>
<name>A0A444X8L7_ARAHY</name>
<accession>A0A444X8L7</accession>
<dbReference type="GO" id="GO:0080044">
    <property type="term" value="F:quercetin 7-O-glucosyltransferase activity"/>
    <property type="evidence" value="ECO:0007669"/>
    <property type="project" value="TreeGrafter"/>
</dbReference>
<keyword evidence="4" id="KW-1185">Reference proteome</keyword>
<evidence type="ECO:0008006" key="5">
    <source>
        <dbReference type="Google" id="ProtNLM"/>
    </source>
</evidence>
<dbReference type="STRING" id="3818.A0A444X8L7"/>
<dbReference type="CDD" id="cd03784">
    <property type="entry name" value="GT1_Gtf-like"/>
    <property type="match status" value="1"/>
</dbReference>
<sequence>MNTPIVLALPYPAQGHVTPFMSFSQKLVENGCKVIFVNTEINHNRFVSSMMVREKDNNTLDDETIKLVSVPDGLSPEDERTNFAKQCVGLKSSLPSILEKLIEDYGVSCIVVDFAMGWALEVANKMGIKGAFFFPASAAMFALLNNIPMLIHRGIIDSSGLPVTKRTFRLSESMALMSTETLYWSNTANDPINAKTLFDYVMHCGQALTMSHWWLCNTAYDLEPAVFSFLPKILPIGPLLRTYNTNYITTSFWEEDSSCMSWLDQQPHASVVYVAFGSFALFEETQFRELAFGLELTKRPFLWVVRQDSVNNKNVSYKHEFEGSKGKIVEWGPQQKILSHPSIACFISHCGWNSTIEGLSNGLPFLCWPYFSDQVYDKMYICDELKVGLGFDSDENGLISREEIKAKVDKLLADENIRLRSRVLKKKIENNIQQGGSSSENLNKFINYHEPNTINS</sequence>
<dbReference type="PROSITE" id="PS00018">
    <property type="entry name" value="EF_HAND_1"/>
    <property type="match status" value="1"/>
</dbReference>
<comment type="similarity">
    <text evidence="1">Belongs to the UDP-glycosyltransferase family.</text>
</comment>
<dbReference type="PANTHER" id="PTHR11926">
    <property type="entry name" value="GLUCOSYL/GLUCURONOSYL TRANSFERASES"/>
    <property type="match status" value="1"/>
</dbReference>
<dbReference type="Gene3D" id="3.40.50.2000">
    <property type="entry name" value="Glycogen Phosphorylase B"/>
    <property type="match status" value="2"/>
</dbReference>
<dbReference type="EMBL" id="SDMP01000020">
    <property type="protein sequence ID" value="RYQ86038.1"/>
    <property type="molecule type" value="Genomic_DNA"/>
</dbReference>
<dbReference type="InterPro" id="IPR018247">
    <property type="entry name" value="EF_Hand_1_Ca_BS"/>
</dbReference>
<dbReference type="Pfam" id="PF00201">
    <property type="entry name" value="UDPGT"/>
    <property type="match status" value="1"/>
</dbReference>
<protein>
    <recommendedName>
        <fullName evidence="5">EF-hand domain-containing protein</fullName>
    </recommendedName>
</protein>
<evidence type="ECO:0000256" key="1">
    <source>
        <dbReference type="ARBA" id="ARBA00009995"/>
    </source>
</evidence>
<dbReference type="Proteomes" id="UP000289738">
    <property type="component" value="Chromosome B10"/>
</dbReference>
<dbReference type="FunFam" id="3.40.50.2000:FF:000108">
    <property type="entry name" value="UDP-glycosyltransferase 83A1"/>
    <property type="match status" value="1"/>
</dbReference>
<dbReference type="PANTHER" id="PTHR11926:SF1530">
    <property type="entry name" value="EF-HAND DOMAIN-CONTAINING PROTEIN"/>
    <property type="match status" value="1"/>
</dbReference>
<dbReference type="GO" id="GO:0080043">
    <property type="term" value="F:quercetin 3-O-glucosyltransferase activity"/>
    <property type="evidence" value="ECO:0007669"/>
    <property type="project" value="TreeGrafter"/>
</dbReference>
<organism evidence="3 4">
    <name type="scientific">Arachis hypogaea</name>
    <name type="common">Peanut</name>
    <dbReference type="NCBI Taxonomy" id="3818"/>
    <lineage>
        <taxon>Eukaryota</taxon>
        <taxon>Viridiplantae</taxon>
        <taxon>Streptophyta</taxon>
        <taxon>Embryophyta</taxon>
        <taxon>Tracheophyta</taxon>
        <taxon>Spermatophyta</taxon>
        <taxon>Magnoliopsida</taxon>
        <taxon>eudicotyledons</taxon>
        <taxon>Gunneridae</taxon>
        <taxon>Pentapetalae</taxon>
        <taxon>rosids</taxon>
        <taxon>fabids</taxon>
        <taxon>Fabales</taxon>
        <taxon>Fabaceae</taxon>
        <taxon>Papilionoideae</taxon>
        <taxon>50 kb inversion clade</taxon>
        <taxon>dalbergioids sensu lato</taxon>
        <taxon>Dalbergieae</taxon>
        <taxon>Pterocarpus clade</taxon>
        <taxon>Arachis</taxon>
    </lineage>
</organism>
<dbReference type="InterPro" id="IPR002213">
    <property type="entry name" value="UDP_glucos_trans"/>
</dbReference>